<organism evidence="3 4">
    <name type="scientific">Mesorhizobium denitrificans</name>
    <dbReference type="NCBI Taxonomy" id="2294114"/>
    <lineage>
        <taxon>Bacteria</taxon>
        <taxon>Pseudomonadati</taxon>
        <taxon>Pseudomonadota</taxon>
        <taxon>Alphaproteobacteria</taxon>
        <taxon>Hyphomicrobiales</taxon>
        <taxon>Phyllobacteriaceae</taxon>
        <taxon>Mesorhizobium</taxon>
    </lineage>
</organism>
<accession>A0A371XCC7</accession>
<dbReference type="InterPro" id="IPR014710">
    <property type="entry name" value="RmlC-like_jellyroll"/>
</dbReference>
<dbReference type="PANTHER" id="PTHR35848">
    <property type="entry name" value="OXALATE-BINDING PROTEIN"/>
    <property type="match status" value="1"/>
</dbReference>
<dbReference type="GO" id="GO:0046872">
    <property type="term" value="F:metal ion binding"/>
    <property type="evidence" value="ECO:0007669"/>
    <property type="project" value="UniProtKB-KW"/>
</dbReference>
<reference evidence="4" key="1">
    <citation type="submission" date="2018-08" db="EMBL/GenBank/DDBJ databases">
        <authorList>
            <person name="Im W.T."/>
        </authorList>
    </citation>
    <scope>NUCLEOTIDE SEQUENCE [LARGE SCALE GENOMIC DNA]</scope>
    <source>
        <strain evidence="4">LA-28</strain>
    </source>
</reference>
<dbReference type="InterPro" id="IPR051610">
    <property type="entry name" value="GPI/OXD"/>
</dbReference>
<dbReference type="Proteomes" id="UP000262379">
    <property type="component" value="Unassembled WGS sequence"/>
</dbReference>
<protein>
    <submittedName>
        <fullName evidence="3">Cupin domain-containing protein</fullName>
    </submittedName>
</protein>
<evidence type="ECO:0000313" key="3">
    <source>
        <dbReference type="EMBL" id="RFC66886.1"/>
    </source>
</evidence>
<dbReference type="EMBL" id="QURN01000010">
    <property type="protein sequence ID" value="RFC66886.1"/>
    <property type="molecule type" value="Genomic_DNA"/>
</dbReference>
<proteinExistence type="predicted"/>
<dbReference type="InterPro" id="IPR011051">
    <property type="entry name" value="RmlC_Cupin_sf"/>
</dbReference>
<evidence type="ECO:0000256" key="1">
    <source>
        <dbReference type="ARBA" id="ARBA00022723"/>
    </source>
</evidence>
<keyword evidence="1" id="KW-0479">Metal-binding</keyword>
<name>A0A371XCC7_9HYPH</name>
<dbReference type="AlphaFoldDB" id="A0A371XCC7"/>
<sequence>MPTPDKMFLYPKDVSAFGFDWGKLSLTVGPEVNGANQFSAGVVDLPQGQGHSRHNHPGSEEIIFVISGNGQQMVEDDDGNPVTRDVGPGCTIFVPDSRFHSTLNTGSTPMQLFVVYSPAGPEKGLRDLPDFRLIPAGS</sequence>
<evidence type="ECO:0000259" key="2">
    <source>
        <dbReference type="Pfam" id="PF07883"/>
    </source>
</evidence>
<comment type="caution">
    <text evidence="3">The sequence shown here is derived from an EMBL/GenBank/DDBJ whole genome shotgun (WGS) entry which is preliminary data.</text>
</comment>
<dbReference type="Pfam" id="PF07883">
    <property type="entry name" value="Cupin_2"/>
    <property type="match status" value="1"/>
</dbReference>
<dbReference type="RefSeq" id="WP_116624468.1">
    <property type="nucleotide sequence ID" value="NZ_QURN01000010.1"/>
</dbReference>
<keyword evidence="4" id="KW-1185">Reference proteome</keyword>
<dbReference type="InterPro" id="IPR013096">
    <property type="entry name" value="Cupin_2"/>
</dbReference>
<gene>
    <name evidence="3" type="ORF">DY251_13635</name>
</gene>
<dbReference type="Gene3D" id="2.60.120.10">
    <property type="entry name" value="Jelly Rolls"/>
    <property type="match status" value="1"/>
</dbReference>
<dbReference type="PANTHER" id="PTHR35848:SF6">
    <property type="entry name" value="CUPIN TYPE-2 DOMAIN-CONTAINING PROTEIN"/>
    <property type="match status" value="1"/>
</dbReference>
<feature type="domain" description="Cupin type-2" evidence="2">
    <location>
        <begin position="42"/>
        <end position="116"/>
    </location>
</feature>
<evidence type="ECO:0000313" key="4">
    <source>
        <dbReference type="Proteomes" id="UP000262379"/>
    </source>
</evidence>
<dbReference type="SUPFAM" id="SSF51182">
    <property type="entry name" value="RmlC-like cupins"/>
    <property type="match status" value="1"/>
</dbReference>